<dbReference type="GO" id="GO:0016787">
    <property type="term" value="F:hydrolase activity"/>
    <property type="evidence" value="ECO:0007669"/>
    <property type="project" value="UniProtKB-KW"/>
</dbReference>
<comment type="caution">
    <text evidence="1">The sequence shown here is derived from an EMBL/GenBank/DDBJ whole genome shotgun (WGS) entry which is preliminary data.</text>
</comment>
<dbReference type="Proteomes" id="UP000288024">
    <property type="component" value="Unassembled WGS sequence"/>
</dbReference>
<evidence type="ECO:0000313" key="2">
    <source>
        <dbReference type="Proteomes" id="UP000288024"/>
    </source>
</evidence>
<evidence type="ECO:0000313" key="1">
    <source>
        <dbReference type="EMBL" id="RVT56111.1"/>
    </source>
</evidence>
<dbReference type="SUPFAM" id="SSF53474">
    <property type="entry name" value="alpha/beta-Hydrolases"/>
    <property type="match status" value="1"/>
</dbReference>
<sequence length="208" mass="23468">MKIINDFATSPNNKVAFTIFKHEEQPNSLVIILPGAGYTSQAPLLHYSCGIYFSKGYDVLQVNYNYPREFIANLSEDDFYSDVESVLKKALEDSTYSNFVFIAKSMGTIALSHFITKPEFNNAKSIWLTPLIKRNDVYNALLNLKTKGLCIVGGIDPTYDSSKFNDIRTNKNIESILIEGTNHNLEFDNDVLKSIEAISNIMNNVVKF</sequence>
<name>A0A3S2TTJ8_9BACI</name>
<keyword evidence="1" id="KW-0378">Hydrolase</keyword>
<dbReference type="RefSeq" id="WP_127743145.1">
    <property type="nucleotide sequence ID" value="NZ_CP196004.1"/>
</dbReference>
<keyword evidence="2" id="KW-1185">Reference proteome</keyword>
<dbReference type="GeneID" id="87620657"/>
<organism evidence="1 2">
    <name type="scientific">Niallia taxi</name>
    <dbReference type="NCBI Taxonomy" id="2499688"/>
    <lineage>
        <taxon>Bacteria</taxon>
        <taxon>Bacillati</taxon>
        <taxon>Bacillota</taxon>
        <taxon>Bacilli</taxon>
        <taxon>Bacillales</taxon>
        <taxon>Bacillaceae</taxon>
        <taxon>Niallia</taxon>
    </lineage>
</organism>
<gene>
    <name evidence="1" type="ORF">EM808_28315</name>
</gene>
<protein>
    <submittedName>
        <fullName evidence="1">Alpha/beta hydrolase</fullName>
    </submittedName>
</protein>
<dbReference type="AlphaFoldDB" id="A0A3S2TTJ8"/>
<dbReference type="Gene3D" id="3.40.50.1820">
    <property type="entry name" value="alpha/beta hydrolase"/>
    <property type="match status" value="1"/>
</dbReference>
<accession>A0A3S2TTJ8</accession>
<proteinExistence type="predicted"/>
<reference evidence="1 2" key="1">
    <citation type="submission" date="2019-01" db="EMBL/GenBank/DDBJ databases">
        <title>Bacillus sp. M5HDSG1-1, whole genome shotgun sequence.</title>
        <authorList>
            <person name="Tuo L."/>
        </authorList>
    </citation>
    <scope>NUCLEOTIDE SEQUENCE [LARGE SCALE GENOMIC DNA]</scope>
    <source>
        <strain evidence="1 2">M5HDSG1-1</strain>
    </source>
</reference>
<dbReference type="EMBL" id="RZTZ01000048">
    <property type="protein sequence ID" value="RVT56111.1"/>
    <property type="molecule type" value="Genomic_DNA"/>
</dbReference>
<dbReference type="InterPro" id="IPR029058">
    <property type="entry name" value="AB_hydrolase_fold"/>
</dbReference>